<evidence type="ECO:0000313" key="2">
    <source>
        <dbReference type="Proteomes" id="UP000222523"/>
    </source>
</evidence>
<comment type="caution">
    <text evidence="1">The sequence shown here is derived from an EMBL/GenBank/DDBJ whole genome shotgun (WGS) entry which is preliminary data.</text>
</comment>
<evidence type="ECO:0000313" key="1">
    <source>
        <dbReference type="EMBL" id="PHJ83741.1"/>
    </source>
</evidence>
<accession>A0ABX4KBC1</accession>
<protein>
    <submittedName>
        <fullName evidence="1">Uncharacterized protein</fullName>
    </submittedName>
</protein>
<organism evidence="1 2">
    <name type="scientific">Nostoc linckia z7</name>
    <dbReference type="NCBI Taxonomy" id="1628745"/>
    <lineage>
        <taxon>Bacteria</taxon>
        <taxon>Bacillati</taxon>
        <taxon>Cyanobacteriota</taxon>
        <taxon>Cyanophyceae</taxon>
        <taxon>Nostocales</taxon>
        <taxon>Nostocaceae</taxon>
        <taxon>Nostoc</taxon>
    </lineage>
</organism>
<keyword evidence="2" id="KW-1185">Reference proteome</keyword>
<proteinExistence type="predicted"/>
<reference evidence="1 2" key="1">
    <citation type="submission" date="2015-02" db="EMBL/GenBank/DDBJ databases">
        <title>Nostoc linckia genome annotation.</title>
        <authorList>
            <person name="Zhou Z."/>
        </authorList>
    </citation>
    <scope>NUCLEOTIDE SEQUENCE [LARGE SCALE GENOMIC DNA]</scope>
    <source>
        <strain evidence="2">z7</strain>
    </source>
</reference>
<name>A0ABX4KBC1_NOSLI</name>
<sequence>MPGGQVAGQAPPVRQIAFQLLPFTGSERAFRDHQFADGAGEEIAAAVAADVNGCCIGVAAVAGCLEREVFPLRRAVHPLPRRCSRVVHRADMNQWRISGQRAAANAGIGIAVQPPAADGEITRAVDGDAFLQHQARAPAAAAAVDPQISLRGGDG</sequence>
<dbReference type="EMBL" id="LAHC01000195">
    <property type="protein sequence ID" value="PHJ83741.1"/>
    <property type="molecule type" value="Genomic_DNA"/>
</dbReference>
<gene>
    <name evidence="1" type="ORF">VF04_36585</name>
</gene>
<dbReference type="Proteomes" id="UP000222523">
    <property type="component" value="Unassembled WGS sequence"/>
</dbReference>